<dbReference type="Proteomes" id="UP001223520">
    <property type="component" value="Chromosome"/>
</dbReference>
<dbReference type="RefSeq" id="WP_281485621.1">
    <property type="nucleotide sequence ID" value="NZ_CP124543.1"/>
</dbReference>
<sequence>MVVTVMLIEMVSGNDYPKSLDAIIYNNFLSFIALGTAGFASQEAELP</sequence>
<evidence type="ECO:0000313" key="2">
    <source>
        <dbReference type="Proteomes" id="UP001223520"/>
    </source>
</evidence>
<organism evidence="1 2">
    <name type="scientific">Halotia branconii CENA392</name>
    <dbReference type="NCBI Taxonomy" id="1539056"/>
    <lineage>
        <taxon>Bacteria</taxon>
        <taxon>Bacillati</taxon>
        <taxon>Cyanobacteriota</taxon>
        <taxon>Cyanophyceae</taxon>
        <taxon>Nostocales</taxon>
        <taxon>Nodulariaceae</taxon>
        <taxon>Halotia</taxon>
    </lineage>
</organism>
<proteinExistence type="predicted"/>
<dbReference type="KEGG" id="hbq:QI031_13390"/>
<evidence type="ECO:0000313" key="1">
    <source>
        <dbReference type="EMBL" id="WGV28396.1"/>
    </source>
</evidence>
<name>A0AAJ6PC45_9CYAN</name>
<dbReference type="AlphaFoldDB" id="A0AAJ6PC45"/>
<reference evidence="1 2" key="1">
    <citation type="journal article" date="2023" name="Limnol Oceanogr Lett">
        <title>Environmental adaptations by the intertidal Antarctic cyanobacterium Halotia branconii CENA392 as revealed using long-read genome sequencing.</title>
        <authorList>
            <person name="Dextro R.B."/>
            <person name="Delbaje E."/>
            <person name="Freitas P.N.N."/>
            <person name="Geraldes V."/>
            <person name="Pinto E."/>
            <person name="Long P.F."/>
            <person name="Fiore M.F."/>
        </authorList>
    </citation>
    <scope>NUCLEOTIDE SEQUENCE [LARGE SCALE GENOMIC DNA]</scope>
    <source>
        <strain evidence="1 2">CENA392</strain>
    </source>
</reference>
<dbReference type="EMBL" id="CP124543">
    <property type="protein sequence ID" value="WGV28396.1"/>
    <property type="molecule type" value="Genomic_DNA"/>
</dbReference>
<gene>
    <name evidence="1" type="ORF">QI031_13390</name>
</gene>
<accession>A0AAJ6PC45</accession>
<protein>
    <submittedName>
        <fullName evidence="1">Uncharacterized protein</fullName>
    </submittedName>
</protein>
<keyword evidence="2" id="KW-1185">Reference proteome</keyword>